<accession>A0A1N7CVU9</accession>
<keyword evidence="2" id="KW-1185">Reference proteome</keyword>
<sequence length="54" mass="6117">MNLFSDVGRKVEKTKQALTDGKQAEYVCVSCEELVDEDYEYCPHCGEETVEPVT</sequence>
<dbReference type="RefSeq" id="WP_139328894.1">
    <property type="nucleotide sequence ID" value="NZ_FTNO01000003.1"/>
</dbReference>
<gene>
    <name evidence="1" type="ORF">SAMN05421858_3289</name>
</gene>
<evidence type="ECO:0000313" key="2">
    <source>
        <dbReference type="Proteomes" id="UP000186914"/>
    </source>
</evidence>
<evidence type="ECO:0000313" key="1">
    <source>
        <dbReference type="EMBL" id="SIR67701.1"/>
    </source>
</evidence>
<dbReference type="Proteomes" id="UP000186914">
    <property type="component" value="Unassembled WGS sequence"/>
</dbReference>
<organism evidence="1 2">
    <name type="scientific">Haladaptatus litoreus</name>
    <dbReference type="NCBI Taxonomy" id="553468"/>
    <lineage>
        <taxon>Archaea</taxon>
        <taxon>Methanobacteriati</taxon>
        <taxon>Methanobacteriota</taxon>
        <taxon>Stenosarchaea group</taxon>
        <taxon>Halobacteria</taxon>
        <taxon>Halobacteriales</taxon>
        <taxon>Haladaptataceae</taxon>
        <taxon>Haladaptatus</taxon>
    </lineage>
</organism>
<dbReference type="AlphaFoldDB" id="A0A1N7CVU9"/>
<name>A0A1N7CVU9_9EURY</name>
<reference evidence="2" key="1">
    <citation type="submission" date="2017-01" db="EMBL/GenBank/DDBJ databases">
        <authorList>
            <person name="Varghese N."/>
            <person name="Submissions S."/>
        </authorList>
    </citation>
    <scope>NUCLEOTIDE SEQUENCE [LARGE SCALE GENOMIC DNA]</scope>
    <source>
        <strain evidence="2">CGMCC 1.7737</strain>
    </source>
</reference>
<dbReference type="EMBL" id="FTNO01000003">
    <property type="protein sequence ID" value="SIR67701.1"/>
    <property type="molecule type" value="Genomic_DNA"/>
</dbReference>
<dbReference type="OrthoDB" id="204979at2157"/>
<proteinExistence type="predicted"/>
<protein>
    <submittedName>
        <fullName evidence="1">Zinc-ribbon family protein</fullName>
    </submittedName>
</protein>